<comment type="caution">
    <text evidence="6">The sequence shown here is derived from an EMBL/GenBank/DDBJ whole genome shotgun (WGS) entry which is preliminary data.</text>
</comment>
<dbReference type="EMBL" id="JAAMPI010001448">
    <property type="protein sequence ID" value="KAF4625166.1"/>
    <property type="molecule type" value="Genomic_DNA"/>
</dbReference>
<gene>
    <name evidence="6" type="ORF">G7Y89_g13003</name>
</gene>
<dbReference type="InterPro" id="IPR052158">
    <property type="entry name" value="INH-QAR"/>
</dbReference>
<dbReference type="GO" id="GO:0005525">
    <property type="term" value="F:GTP binding"/>
    <property type="evidence" value="ECO:0007669"/>
    <property type="project" value="InterPro"/>
</dbReference>
<evidence type="ECO:0000256" key="1">
    <source>
        <dbReference type="ARBA" id="ARBA00022962"/>
    </source>
</evidence>
<dbReference type="Pfam" id="PF01926">
    <property type="entry name" value="MMR_HSR1"/>
    <property type="match status" value="1"/>
</dbReference>
<proteinExistence type="predicted"/>
<name>A0A8H4VWH0_9HELO</name>
<dbReference type="Pfam" id="PF01965">
    <property type="entry name" value="DJ-1_PfpI"/>
    <property type="match status" value="1"/>
</dbReference>
<dbReference type="CDD" id="cd00882">
    <property type="entry name" value="Ras_like_GTPase"/>
    <property type="match status" value="1"/>
</dbReference>
<dbReference type="Gene3D" id="3.40.50.880">
    <property type="match status" value="1"/>
</dbReference>
<evidence type="ECO:0000256" key="3">
    <source>
        <dbReference type="SAM" id="MobiDB-lite"/>
    </source>
</evidence>
<dbReference type="PANTHER" id="PTHR43130:SF7">
    <property type="entry name" value="DJ-1_PFPI DOMAIN-CONTAINING PROTEIN"/>
    <property type="match status" value="1"/>
</dbReference>
<evidence type="ECO:0000313" key="7">
    <source>
        <dbReference type="Proteomes" id="UP000566819"/>
    </source>
</evidence>
<evidence type="ECO:0000259" key="4">
    <source>
        <dbReference type="Pfam" id="PF01926"/>
    </source>
</evidence>
<keyword evidence="7" id="KW-1185">Reference proteome</keyword>
<dbReference type="InterPro" id="IPR002818">
    <property type="entry name" value="DJ-1/PfpI"/>
</dbReference>
<dbReference type="InterPro" id="IPR027417">
    <property type="entry name" value="P-loop_NTPase"/>
</dbReference>
<dbReference type="AlphaFoldDB" id="A0A8H4VWH0"/>
<feature type="region of interest" description="Disordered" evidence="3">
    <location>
        <begin position="308"/>
        <end position="339"/>
    </location>
</feature>
<keyword evidence="2" id="KW-0175">Coiled coil</keyword>
<dbReference type="Gene3D" id="3.40.50.300">
    <property type="entry name" value="P-loop containing nucleotide triphosphate hydrolases"/>
    <property type="match status" value="1"/>
</dbReference>
<feature type="coiled-coil region" evidence="2">
    <location>
        <begin position="368"/>
        <end position="398"/>
    </location>
</feature>
<dbReference type="InterPro" id="IPR006073">
    <property type="entry name" value="GTP-bd"/>
</dbReference>
<evidence type="ECO:0000313" key="6">
    <source>
        <dbReference type="EMBL" id="KAF4625166.1"/>
    </source>
</evidence>
<reference evidence="6 7" key="1">
    <citation type="submission" date="2020-03" db="EMBL/GenBank/DDBJ databases">
        <title>Draft Genome Sequence of Cudoniella acicularis.</title>
        <authorList>
            <person name="Buettner E."/>
            <person name="Kellner H."/>
        </authorList>
    </citation>
    <scope>NUCLEOTIDE SEQUENCE [LARGE SCALE GENOMIC DNA]</scope>
    <source>
        <strain evidence="6 7">DSM 108380</strain>
    </source>
</reference>
<dbReference type="Proteomes" id="UP000566819">
    <property type="component" value="Unassembled WGS sequence"/>
</dbReference>
<protein>
    <recommendedName>
        <fullName evidence="8">G domain-containing protein</fullName>
    </recommendedName>
</protein>
<dbReference type="SUPFAM" id="SSF52540">
    <property type="entry name" value="P-loop containing nucleoside triphosphate hydrolases"/>
    <property type="match status" value="1"/>
</dbReference>
<dbReference type="PANTHER" id="PTHR43130">
    <property type="entry name" value="ARAC-FAMILY TRANSCRIPTIONAL REGULATOR"/>
    <property type="match status" value="1"/>
</dbReference>
<sequence length="764" mass="85004">MVSGQYPSHSAEGDGLSDASAAPPMYTLADGEASGDTAGEPTAESFMPRLTSKDLVIAVMGVTGVGKSTFISYFSQSAQIGEGLESCTIDVGIHEAKIGNQRCFLIDTPGFDDTHRSDTDVLREIADWLNRSYQAQIQLAGIVYLHRIIDPRVGGSSLKNLRMFKKLCGAQGLSCVVLATTMWSQVTPEEGERRENELISKREFWGEMIKQGSTVMRQDRAEVSAIQIIQYILSKRRRMVLDIQEEMASGKTLDETSAGRELEAELERMRKQHEAEMRELREDMLEAQRQNDRRSQEEIAAIRADLQKKMDQDREDRERMRVTMEDLQKQRDAELREERQKNYERELAFQKEVAENEHKLKTMDLDSKHKLEVTKLEYEKQKTETENARLRAIEAKRKQEEDSGCSVIEKRSTVIAKIVRRQSPLRRKCLGKYSRYYCYASCDPADAYLPTGGSRCLEGASSNVIVSDRGIVRRSREGGRGIDYVDDGDDVVGVRIGNAKDGTARGAAVGKEIVLDMALVIEVVGGTAVAAALEMDRMAVEVVQVAADCSLEEDIQAGEACDLDWGVQLDLGSDSFISYFACTNSDAPYKQTIEQVFNAQDSLEIICRQSGISVKFVKNFPEGVLPDHLRAKALDVEFHWVNEIGKLAHLTAGAHINPTTCLPLDIVLMGAHENGYNLNEAEREFIRKSCENCAAFITICGGFQSALESGLLEGKTATGPRPMLDSLRKAVPGVKWVERRWARDGKLWTSGALLNGLDLMGALL</sequence>
<evidence type="ECO:0008006" key="8">
    <source>
        <dbReference type="Google" id="ProtNLM"/>
    </source>
</evidence>
<evidence type="ECO:0000256" key="2">
    <source>
        <dbReference type="SAM" id="Coils"/>
    </source>
</evidence>
<accession>A0A8H4VWH0</accession>
<organism evidence="6 7">
    <name type="scientific">Cudoniella acicularis</name>
    <dbReference type="NCBI Taxonomy" id="354080"/>
    <lineage>
        <taxon>Eukaryota</taxon>
        <taxon>Fungi</taxon>
        <taxon>Dikarya</taxon>
        <taxon>Ascomycota</taxon>
        <taxon>Pezizomycotina</taxon>
        <taxon>Leotiomycetes</taxon>
        <taxon>Helotiales</taxon>
        <taxon>Tricladiaceae</taxon>
        <taxon>Cudoniella</taxon>
    </lineage>
</organism>
<dbReference type="OrthoDB" id="8954335at2759"/>
<feature type="domain" description="DJ-1/PfpI" evidence="5">
    <location>
        <begin position="666"/>
        <end position="760"/>
    </location>
</feature>
<dbReference type="SUPFAM" id="SSF52317">
    <property type="entry name" value="Class I glutamine amidotransferase-like"/>
    <property type="match status" value="1"/>
</dbReference>
<evidence type="ECO:0000259" key="5">
    <source>
        <dbReference type="Pfam" id="PF01965"/>
    </source>
</evidence>
<feature type="region of interest" description="Disordered" evidence="3">
    <location>
        <begin position="1"/>
        <end position="44"/>
    </location>
</feature>
<feature type="domain" description="G" evidence="4">
    <location>
        <begin position="57"/>
        <end position="143"/>
    </location>
</feature>
<dbReference type="InterPro" id="IPR029062">
    <property type="entry name" value="Class_I_gatase-like"/>
</dbReference>
<keyword evidence="1" id="KW-0315">Glutamine amidotransferase</keyword>